<evidence type="ECO:0000313" key="2">
    <source>
        <dbReference type="Proteomes" id="UP000712080"/>
    </source>
</evidence>
<name>A0A972JG46_9FLAO</name>
<sequence>MKKIFSLIFIVTLSCNSQTDTKKTLSCQSVEIKTLSEFEKLFLKFDNTALFQEELGKFNQNIETGILLVKFLPGMELGDFTTIQKSDNGWLRLSKHESDKNILLSKAENNFLSEKVQNNKDIFFYEQCNDIAASTFYLILVKKDKNVIIGYLLNGEIQKSKNPSNNKLELLRKILSIAYSNSFL</sequence>
<comment type="caution">
    <text evidence="1">The sequence shown here is derived from an EMBL/GenBank/DDBJ whole genome shotgun (WGS) entry which is preliminary data.</text>
</comment>
<accession>A0A972JG46</accession>
<gene>
    <name evidence="1" type="ORF">G6047_00370</name>
</gene>
<evidence type="ECO:0000313" key="1">
    <source>
        <dbReference type="EMBL" id="NMH26475.1"/>
    </source>
</evidence>
<evidence type="ECO:0008006" key="3">
    <source>
        <dbReference type="Google" id="ProtNLM"/>
    </source>
</evidence>
<dbReference type="Proteomes" id="UP000712080">
    <property type="component" value="Unassembled WGS sequence"/>
</dbReference>
<reference evidence="1" key="1">
    <citation type="submission" date="2020-02" db="EMBL/GenBank/DDBJ databases">
        <title>Flavobacterium sp. genome.</title>
        <authorList>
            <person name="Jung H.S."/>
            <person name="Baek J.H."/>
            <person name="Jeon C.O."/>
        </authorList>
    </citation>
    <scope>NUCLEOTIDE SEQUENCE</scope>
    <source>
        <strain evidence="1">SE-s28</strain>
    </source>
</reference>
<dbReference type="PROSITE" id="PS51257">
    <property type="entry name" value="PROKAR_LIPOPROTEIN"/>
    <property type="match status" value="1"/>
</dbReference>
<protein>
    <recommendedName>
        <fullName evidence="3">DUF4252 domain-containing protein</fullName>
    </recommendedName>
</protein>
<dbReference type="RefSeq" id="WP_169525335.1">
    <property type="nucleotide sequence ID" value="NZ_JAAMPU010000075.1"/>
</dbReference>
<proteinExistence type="predicted"/>
<dbReference type="EMBL" id="JAAMPU010000075">
    <property type="protein sequence ID" value="NMH26475.1"/>
    <property type="molecule type" value="Genomic_DNA"/>
</dbReference>
<keyword evidence="2" id="KW-1185">Reference proteome</keyword>
<organism evidence="1 2">
    <name type="scientific">Flavobacterium silvaticum</name>
    <dbReference type="NCBI Taxonomy" id="1852020"/>
    <lineage>
        <taxon>Bacteria</taxon>
        <taxon>Pseudomonadati</taxon>
        <taxon>Bacteroidota</taxon>
        <taxon>Flavobacteriia</taxon>
        <taxon>Flavobacteriales</taxon>
        <taxon>Flavobacteriaceae</taxon>
        <taxon>Flavobacterium</taxon>
    </lineage>
</organism>
<dbReference type="AlphaFoldDB" id="A0A972JG46"/>